<name>A0A1I4NN22_9PROT</name>
<dbReference type="Pfam" id="PF10986">
    <property type="entry name" value="ZrgA"/>
    <property type="match status" value="1"/>
</dbReference>
<evidence type="ECO:0000313" key="3">
    <source>
        <dbReference type="EMBL" id="SFM16750.1"/>
    </source>
</evidence>
<evidence type="ECO:0000313" key="4">
    <source>
        <dbReference type="Proteomes" id="UP000199561"/>
    </source>
</evidence>
<dbReference type="Proteomes" id="UP000199561">
    <property type="component" value="Unassembled WGS sequence"/>
</dbReference>
<proteinExistence type="predicted"/>
<dbReference type="InterPro" id="IPR021253">
    <property type="entry name" value="ZrgA-like"/>
</dbReference>
<feature type="signal peptide" evidence="2">
    <location>
        <begin position="1"/>
        <end position="23"/>
    </location>
</feature>
<reference evidence="3 4" key="1">
    <citation type="submission" date="2016-10" db="EMBL/GenBank/DDBJ databases">
        <authorList>
            <person name="de Groot N.N."/>
        </authorList>
    </citation>
    <scope>NUCLEOTIDE SEQUENCE [LARGE SCALE GENOMIC DNA]</scope>
    <source>
        <strain evidence="3 4">Nm146</strain>
    </source>
</reference>
<evidence type="ECO:0000256" key="1">
    <source>
        <dbReference type="SAM" id="MobiDB-lite"/>
    </source>
</evidence>
<sequence>MLNKPLLLGWVWILTASSAPVLSSGNPVLQGAHVHGEAVLNVVQEGTTVYIEFESPAINLVGFEHAPINPEQKAALSNARQILAATDRLFQFGATQCLLESKEINVPYPGQSAHKHPHRHEHESAQEAHHEHADFQASYTFQCEQASDLRAISTTLFSLFPGIQTIKAQWISQGRQGSTSLTPSDATLRLN</sequence>
<dbReference type="RefSeq" id="WP_177182296.1">
    <property type="nucleotide sequence ID" value="NZ_FOUF01000008.1"/>
</dbReference>
<organism evidence="3 4">
    <name type="scientific">Nitrosomonas nitrosa</name>
    <dbReference type="NCBI Taxonomy" id="52442"/>
    <lineage>
        <taxon>Bacteria</taxon>
        <taxon>Pseudomonadati</taxon>
        <taxon>Pseudomonadota</taxon>
        <taxon>Betaproteobacteria</taxon>
        <taxon>Nitrosomonadales</taxon>
        <taxon>Nitrosomonadaceae</taxon>
        <taxon>Nitrosomonas</taxon>
    </lineage>
</organism>
<dbReference type="STRING" id="52442.SAMN05421880_10871"/>
<accession>A0A1I4NN22</accession>
<protein>
    <recommendedName>
        <fullName evidence="5">DUF2796 domain-containing protein</fullName>
    </recommendedName>
</protein>
<evidence type="ECO:0008006" key="5">
    <source>
        <dbReference type="Google" id="ProtNLM"/>
    </source>
</evidence>
<keyword evidence="2" id="KW-0732">Signal</keyword>
<dbReference type="EMBL" id="FOUF01000008">
    <property type="protein sequence ID" value="SFM16750.1"/>
    <property type="molecule type" value="Genomic_DNA"/>
</dbReference>
<evidence type="ECO:0000256" key="2">
    <source>
        <dbReference type="SAM" id="SignalP"/>
    </source>
</evidence>
<gene>
    <name evidence="3" type="ORF">SAMN05421880_10871</name>
</gene>
<dbReference type="AlphaFoldDB" id="A0A1I4NN22"/>
<keyword evidence="4" id="KW-1185">Reference proteome</keyword>
<feature type="compositionally biased region" description="Basic and acidic residues" evidence="1">
    <location>
        <begin position="120"/>
        <end position="131"/>
    </location>
</feature>
<feature type="region of interest" description="Disordered" evidence="1">
    <location>
        <begin position="110"/>
        <end position="131"/>
    </location>
</feature>
<feature type="chain" id="PRO_5011670606" description="DUF2796 domain-containing protein" evidence="2">
    <location>
        <begin position="24"/>
        <end position="191"/>
    </location>
</feature>